<reference evidence="4" key="2">
    <citation type="submission" date="2011-02" db="EMBL/GenBank/DDBJ databases">
        <title>The complete genome of Pedobacter saltans DSM 12145.</title>
        <authorList>
            <consortium name="US DOE Joint Genome Institute (JGI-PGF)"/>
            <person name="Lucas S."/>
            <person name="Copeland A."/>
            <person name="Lapidus A."/>
            <person name="Bruce D."/>
            <person name="Goodwin L."/>
            <person name="Pitluck S."/>
            <person name="Kyrpides N."/>
            <person name="Mavromatis K."/>
            <person name="Pagani I."/>
            <person name="Ivanova N."/>
            <person name="Ovchinnikova G."/>
            <person name="Lu M."/>
            <person name="Detter J.C."/>
            <person name="Han C."/>
            <person name="Land M."/>
            <person name="Hauser L."/>
            <person name="Markowitz V."/>
            <person name="Cheng J.-F."/>
            <person name="Hugenholtz P."/>
            <person name="Woyke T."/>
            <person name="Wu D."/>
            <person name="Tindall B."/>
            <person name="Pomrenke H.G."/>
            <person name="Brambilla E."/>
            <person name="Klenk H.-P."/>
            <person name="Eisen J.A."/>
        </authorList>
    </citation>
    <scope>NUCLEOTIDE SEQUENCE [LARGE SCALE GENOMIC DNA]</scope>
    <source>
        <strain evidence="4">ATCC 51119 / DSM 12145 / JCM 21818 / LMG 10337 / NBRC 100064 / NCIMB 13643</strain>
    </source>
</reference>
<dbReference type="InterPro" id="IPR037066">
    <property type="entry name" value="Plug_dom_sf"/>
</dbReference>
<keyword evidence="4" id="KW-1185">Reference proteome</keyword>
<dbReference type="KEGG" id="psn:Pedsa_2281"/>
<dbReference type="Pfam" id="PF07715">
    <property type="entry name" value="Plug"/>
    <property type="match status" value="1"/>
</dbReference>
<name>F0SCJ6_PSESL</name>
<proteinExistence type="predicted"/>
<feature type="domain" description="TonB-dependent receptor plug" evidence="2">
    <location>
        <begin position="238"/>
        <end position="326"/>
    </location>
</feature>
<dbReference type="STRING" id="762903.Pedsa_2281"/>
<gene>
    <name evidence="3" type="ordered locus">Pedsa_2281</name>
</gene>
<dbReference type="SUPFAM" id="SSF56935">
    <property type="entry name" value="Porins"/>
    <property type="match status" value="1"/>
</dbReference>
<dbReference type="SUPFAM" id="SSF49464">
    <property type="entry name" value="Carboxypeptidase regulatory domain-like"/>
    <property type="match status" value="1"/>
</dbReference>
<reference evidence="3 4" key="1">
    <citation type="journal article" date="2011" name="Stand. Genomic Sci.">
        <title>Complete genome sequence of the gliding, heparinolytic Pedobacter saltans type strain (113).</title>
        <authorList>
            <person name="Liolios K."/>
            <person name="Sikorski J."/>
            <person name="Lu M."/>
            <person name="Nolan M."/>
            <person name="Lapidus A."/>
            <person name="Lucas S."/>
            <person name="Hammon N."/>
            <person name="Deshpande S."/>
            <person name="Cheng J.F."/>
            <person name="Tapia R."/>
            <person name="Han C."/>
            <person name="Goodwin L."/>
            <person name="Pitluck S."/>
            <person name="Huntemann M."/>
            <person name="Ivanova N."/>
            <person name="Pagani I."/>
            <person name="Mavromatis K."/>
            <person name="Ovchinikova G."/>
            <person name="Pati A."/>
            <person name="Chen A."/>
            <person name="Palaniappan K."/>
            <person name="Land M."/>
            <person name="Hauser L."/>
            <person name="Brambilla E.M."/>
            <person name="Kotsyurbenko O."/>
            <person name="Rohde M."/>
            <person name="Tindall B.J."/>
            <person name="Abt B."/>
            <person name="Goker M."/>
            <person name="Detter J.C."/>
            <person name="Woyke T."/>
            <person name="Bristow J."/>
            <person name="Eisen J.A."/>
            <person name="Markowitz V."/>
            <person name="Hugenholtz P."/>
            <person name="Klenk H.P."/>
            <person name="Kyrpides N.C."/>
        </authorList>
    </citation>
    <scope>NUCLEOTIDE SEQUENCE [LARGE SCALE GENOMIC DNA]</scope>
    <source>
        <strain evidence="4">ATCC 51119 / DSM 12145 / JCM 21818 / LMG 10337 / NBRC 100064 / NCIMB 13643</strain>
    </source>
</reference>
<keyword evidence="1" id="KW-0732">Signal</keyword>
<dbReference type="Pfam" id="PF13715">
    <property type="entry name" value="CarbopepD_reg_2"/>
    <property type="match status" value="1"/>
</dbReference>
<dbReference type="RefSeq" id="WP_013633316.1">
    <property type="nucleotide sequence ID" value="NC_015177.1"/>
</dbReference>
<evidence type="ECO:0000256" key="1">
    <source>
        <dbReference type="SAM" id="SignalP"/>
    </source>
</evidence>
<feature type="signal peptide" evidence="1">
    <location>
        <begin position="1"/>
        <end position="23"/>
    </location>
</feature>
<dbReference type="InterPro" id="IPR012910">
    <property type="entry name" value="Plug_dom"/>
</dbReference>
<evidence type="ECO:0000313" key="4">
    <source>
        <dbReference type="Proteomes" id="UP000000310"/>
    </source>
</evidence>
<evidence type="ECO:0000313" key="3">
    <source>
        <dbReference type="EMBL" id="ADY52830.1"/>
    </source>
</evidence>
<evidence type="ECO:0000259" key="2">
    <source>
        <dbReference type="Pfam" id="PF07715"/>
    </source>
</evidence>
<sequence>MERFFWRSIVFMGLLCLNQVMFAQNLRQIVSVDYTNKPLKEILTDLRIKHEIQFSYDESLIPVDKKLTVKIAIMPLHFVLDEICRQTNLKWEQISRNIVLKPSNTAPRGKKLSQTIRGKVLDKESKEPLTGVSVSVLSVDPAKNAVTDQNGEFRLDDVPIGRQDLAFSYLGFEKLLLPQQLVGSVKELVLTVELVEKYNSLGEVVVSAGYNRDAPLNEMAMISARSFTVEETSRYAAGNFDPARMVQNFAGVTIGDDIGNEIVIRGNSPKGLLWRLEGIEISNPNHFGEEGSSAGGISMISSNVLSTSDFYTGAFPAEYGNALSGVFDLQFRKGNSEKKEHAFMLGVLGTEFSMEGPFSKQNGASYLFNYRYSTLAILEKIGVNPAGDNPTPKYQDLAFNLYLPTKKSGNFSVFGILGYSYQRGIAVRDSLEWDSFQDKFNKRNAYSSASVGIKHLKMLNNKAYLKNIISASYSNITDKADTLDNDYNVNVYGRDRFNNTALRYSGLLNYKIDNSNTIRTGLVASFLHFDLNSKSYKKSLGKLSEFINERQGTYLLEGYGQWKHQLREQLSLNTGIHISYFGLSNDISVEPRIGLKYNPSLANVFNFSVGIHNRIEPLALYYGKNELIDGSVNKTNENLRTTKALHLVAGYQHSFTENLKLKLETYYQHLYDVPVTTDSEINFSALNMTDAYFIYSRNYGALSNKGKGRNYGVELTLERMFAYSYYLLFTSSVYKSEFANLQGQYFPTVFSGDFSSNLLFGKELKVGPKNILAFNGKILLNGGRRYTPLNVSESIKNDYPIYDEEKVNSLRAPMYSRIDVSLKYRVDNPRITHTIFFDVQNVLNRKNIREMYYNGDKKDIDTLFYAGIIPTFNYKIEF</sequence>
<dbReference type="EMBL" id="CP002545">
    <property type="protein sequence ID" value="ADY52830.1"/>
    <property type="molecule type" value="Genomic_DNA"/>
</dbReference>
<feature type="chain" id="PRO_5003258349" evidence="1">
    <location>
        <begin position="24"/>
        <end position="878"/>
    </location>
</feature>
<organism evidence="3 4">
    <name type="scientific">Pseudopedobacter saltans (strain ATCC 51119 / DSM 12145 / JCM 21818 / CCUG 39354 / LMG 10337 / NBRC 100064 / NCIMB 13643)</name>
    <name type="common">Pedobacter saltans</name>
    <dbReference type="NCBI Taxonomy" id="762903"/>
    <lineage>
        <taxon>Bacteria</taxon>
        <taxon>Pseudomonadati</taxon>
        <taxon>Bacteroidota</taxon>
        <taxon>Sphingobacteriia</taxon>
        <taxon>Sphingobacteriales</taxon>
        <taxon>Sphingobacteriaceae</taxon>
        <taxon>Pseudopedobacter</taxon>
    </lineage>
</organism>
<dbReference type="Gene3D" id="2.170.130.10">
    <property type="entry name" value="TonB-dependent receptor, plug domain"/>
    <property type="match status" value="1"/>
</dbReference>
<keyword evidence="3" id="KW-0675">Receptor</keyword>
<dbReference type="AlphaFoldDB" id="F0SCJ6"/>
<dbReference type="HOGENOM" id="CLU_016599_1_2_10"/>
<dbReference type="InterPro" id="IPR008969">
    <property type="entry name" value="CarboxyPept-like_regulatory"/>
</dbReference>
<dbReference type="OrthoDB" id="9804995at2"/>
<accession>F0SCJ6</accession>
<dbReference type="Proteomes" id="UP000000310">
    <property type="component" value="Chromosome"/>
</dbReference>
<dbReference type="eggNOG" id="COG1629">
    <property type="taxonomic scope" value="Bacteria"/>
</dbReference>
<protein>
    <submittedName>
        <fullName evidence="3">TonB-dependent receptor plug</fullName>
    </submittedName>
</protein>
<dbReference type="Gene3D" id="2.60.40.1120">
    <property type="entry name" value="Carboxypeptidase-like, regulatory domain"/>
    <property type="match status" value="1"/>
</dbReference>